<comment type="caution">
    <text evidence="1">The sequence shown here is derived from an EMBL/GenBank/DDBJ whole genome shotgun (WGS) entry which is preliminary data.</text>
</comment>
<sequence length="102" mass="11563">MAGFRLIARPEEQCKRSYREIVVTAELDAAKVLQRIPPKDCKWARNVALDPGNRNAHTVQKSRLKTLLLGSRILAPQQLPITPSLYLLMQPTTLCLSKERPE</sequence>
<evidence type="ECO:0000313" key="1">
    <source>
        <dbReference type="EMBL" id="OIQ77319.1"/>
    </source>
</evidence>
<proteinExistence type="predicted"/>
<protein>
    <submittedName>
        <fullName evidence="1">Uncharacterized protein</fullName>
    </submittedName>
</protein>
<accession>A0A1J5QBI4</accession>
<dbReference type="AlphaFoldDB" id="A0A1J5QBI4"/>
<reference evidence="1" key="1">
    <citation type="submission" date="2016-10" db="EMBL/GenBank/DDBJ databases">
        <title>Sequence of Gallionella enrichment culture.</title>
        <authorList>
            <person name="Poehlein A."/>
            <person name="Muehling M."/>
            <person name="Daniel R."/>
        </authorList>
    </citation>
    <scope>NUCLEOTIDE SEQUENCE</scope>
</reference>
<gene>
    <name evidence="1" type="ORF">GALL_409930</name>
</gene>
<dbReference type="EMBL" id="MLJW01001644">
    <property type="protein sequence ID" value="OIQ77319.1"/>
    <property type="molecule type" value="Genomic_DNA"/>
</dbReference>
<organism evidence="1">
    <name type="scientific">mine drainage metagenome</name>
    <dbReference type="NCBI Taxonomy" id="410659"/>
    <lineage>
        <taxon>unclassified sequences</taxon>
        <taxon>metagenomes</taxon>
        <taxon>ecological metagenomes</taxon>
    </lineage>
</organism>
<name>A0A1J5QBI4_9ZZZZ</name>